<sequence length="343" mass="39520">MPTDERIRKRRSEFARNDDLESLLRTLNEDLASAEAKAMQPYREQTPPFPPVFVMGAPRCGSTLFMQWLASTGVFAYPSNLLSRFWAAPITGARIQKALTDPAYDFRDELHDLKGNTNFESHHGKTAGALSPNEFWYFWRRFLPGNEYRSREELERIVDSATLRAEIAGMTDLFAKPFACKGMIFNENIPYMAELFPTAIFIWLRRQPEYNIQSLLLARDRQYGNMNQWYSFKIKEYPQLKNLDPLASVAGQVASINRSVEKGIADLPAQNKLVIQYEDFCQRPEYYFNEITQRVFTQSAIGDAVVPELSGETSFSNTNVWKLAEYSQEEAARAYKAFKDDKE</sequence>
<reference evidence="1 2" key="1">
    <citation type="submission" date="2019-03" db="EMBL/GenBank/DDBJ databases">
        <title>Genomic Encyclopedia of Type Strains, Phase IV (KMG-IV): sequencing the most valuable type-strain genomes for metagenomic binning, comparative biology and taxonomic classification.</title>
        <authorList>
            <person name="Goeker M."/>
        </authorList>
    </citation>
    <scope>NUCLEOTIDE SEQUENCE [LARGE SCALE GENOMIC DNA]</scope>
    <source>
        <strain evidence="1 2">DSM 15505</strain>
    </source>
</reference>
<evidence type="ECO:0000313" key="2">
    <source>
        <dbReference type="Proteomes" id="UP000295830"/>
    </source>
</evidence>
<dbReference type="Gene3D" id="3.40.50.300">
    <property type="entry name" value="P-loop containing nucleotide triphosphate hydrolases"/>
    <property type="match status" value="1"/>
</dbReference>
<keyword evidence="2" id="KW-1185">Reference proteome</keyword>
<organism evidence="1 2">
    <name type="scientific">Halospina denitrificans</name>
    <dbReference type="NCBI Taxonomy" id="332522"/>
    <lineage>
        <taxon>Bacteria</taxon>
        <taxon>Pseudomonadati</taxon>
        <taxon>Pseudomonadota</taxon>
        <taxon>Gammaproteobacteria</taxon>
        <taxon>Halospina</taxon>
    </lineage>
</organism>
<dbReference type="OrthoDB" id="9800698at2"/>
<proteinExistence type="predicted"/>
<dbReference type="InterPro" id="IPR027417">
    <property type="entry name" value="P-loop_NTPase"/>
</dbReference>
<accession>A0A4R7JZQ7</accession>
<dbReference type="Pfam" id="PF13469">
    <property type="entry name" value="Sulfotransfer_3"/>
    <property type="match status" value="1"/>
</dbReference>
<keyword evidence="1" id="KW-0808">Transferase</keyword>
<gene>
    <name evidence="1" type="ORF">DES49_1281</name>
</gene>
<dbReference type="EMBL" id="SOAX01000002">
    <property type="protein sequence ID" value="TDT43464.1"/>
    <property type="molecule type" value="Genomic_DNA"/>
</dbReference>
<protein>
    <submittedName>
        <fullName evidence="1">Sulfotransferase family protein</fullName>
    </submittedName>
</protein>
<evidence type="ECO:0000313" key="1">
    <source>
        <dbReference type="EMBL" id="TDT43464.1"/>
    </source>
</evidence>
<dbReference type="GO" id="GO:0016740">
    <property type="term" value="F:transferase activity"/>
    <property type="evidence" value="ECO:0007669"/>
    <property type="project" value="UniProtKB-KW"/>
</dbReference>
<dbReference type="Proteomes" id="UP000295830">
    <property type="component" value="Unassembled WGS sequence"/>
</dbReference>
<name>A0A4R7JZQ7_9GAMM</name>
<dbReference type="RefSeq" id="WP_133735532.1">
    <property type="nucleotide sequence ID" value="NZ_SOAX01000002.1"/>
</dbReference>
<dbReference type="SUPFAM" id="SSF52540">
    <property type="entry name" value="P-loop containing nucleoside triphosphate hydrolases"/>
    <property type="match status" value="1"/>
</dbReference>
<dbReference type="AlphaFoldDB" id="A0A4R7JZQ7"/>
<comment type="caution">
    <text evidence="1">The sequence shown here is derived from an EMBL/GenBank/DDBJ whole genome shotgun (WGS) entry which is preliminary data.</text>
</comment>